<reference evidence="3 4" key="1">
    <citation type="submission" date="2020-01" db="EMBL/GenBank/DDBJ databases">
        <title>Sphingomonas sp. strain CSW-10.</title>
        <authorList>
            <person name="Chen W.-M."/>
        </authorList>
    </citation>
    <scope>NUCLEOTIDE SEQUENCE [LARGE SCALE GENOMIC DNA]</scope>
    <source>
        <strain evidence="3 4">CSW-10</strain>
    </source>
</reference>
<organism evidence="3 4">
    <name type="scientific">Sphingomonas lacunae</name>
    <dbReference type="NCBI Taxonomy" id="2698828"/>
    <lineage>
        <taxon>Bacteria</taxon>
        <taxon>Pseudomonadati</taxon>
        <taxon>Pseudomonadota</taxon>
        <taxon>Alphaproteobacteria</taxon>
        <taxon>Sphingomonadales</taxon>
        <taxon>Sphingomonadaceae</taxon>
        <taxon>Sphingomonas</taxon>
    </lineage>
</organism>
<dbReference type="Gene3D" id="3.40.50.12780">
    <property type="entry name" value="N-terminal domain of ligase-like"/>
    <property type="match status" value="1"/>
</dbReference>
<dbReference type="EMBL" id="CP053015">
    <property type="protein sequence ID" value="QJQ33255.1"/>
    <property type="molecule type" value="Genomic_DNA"/>
</dbReference>
<dbReference type="PANTHER" id="PTHR43767">
    <property type="entry name" value="LONG-CHAIN-FATTY-ACID--COA LIGASE"/>
    <property type="match status" value="1"/>
</dbReference>
<dbReference type="InterPro" id="IPR042099">
    <property type="entry name" value="ANL_N_sf"/>
</dbReference>
<dbReference type="InterPro" id="IPR025110">
    <property type="entry name" value="AMP-bd_C"/>
</dbReference>
<evidence type="ECO:0000259" key="2">
    <source>
        <dbReference type="Pfam" id="PF13193"/>
    </source>
</evidence>
<dbReference type="Pfam" id="PF00501">
    <property type="entry name" value="AMP-binding"/>
    <property type="match status" value="1"/>
</dbReference>
<dbReference type="Proteomes" id="UP000503018">
    <property type="component" value="Chromosome"/>
</dbReference>
<dbReference type="PANTHER" id="PTHR43767:SF1">
    <property type="entry name" value="NONRIBOSOMAL PEPTIDE SYNTHASE PES1 (EUROFUNG)-RELATED"/>
    <property type="match status" value="1"/>
</dbReference>
<gene>
    <name evidence="3" type="ORF">GV829_13090</name>
</gene>
<dbReference type="KEGG" id="slan:GV829_13090"/>
<evidence type="ECO:0000313" key="4">
    <source>
        <dbReference type="Proteomes" id="UP000503018"/>
    </source>
</evidence>
<feature type="domain" description="AMP-dependent synthetase/ligase" evidence="1">
    <location>
        <begin position="43"/>
        <end position="426"/>
    </location>
</feature>
<dbReference type="Pfam" id="PF13193">
    <property type="entry name" value="AMP-binding_C"/>
    <property type="match status" value="1"/>
</dbReference>
<keyword evidence="4" id="KW-1185">Reference proteome</keyword>
<name>A0A6M4AVX6_9SPHN</name>
<evidence type="ECO:0000259" key="1">
    <source>
        <dbReference type="Pfam" id="PF00501"/>
    </source>
</evidence>
<keyword evidence="3" id="KW-0436">Ligase</keyword>
<protein>
    <submittedName>
        <fullName evidence="3">Long-chain fatty acid--CoA ligase</fullName>
    </submittedName>
</protein>
<dbReference type="RefSeq" id="WP_169947330.1">
    <property type="nucleotide sequence ID" value="NZ_CP053015.1"/>
</dbReference>
<dbReference type="CDD" id="cd05936">
    <property type="entry name" value="FC-FACS_FadD_like"/>
    <property type="match status" value="1"/>
</dbReference>
<dbReference type="SUPFAM" id="SSF56801">
    <property type="entry name" value="Acetyl-CoA synthetase-like"/>
    <property type="match status" value="1"/>
</dbReference>
<evidence type="ECO:0000313" key="3">
    <source>
        <dbReference type="EMBL" id="QJQ33255.1"/>
    </source>
</evidence>
<dbReference type="GO" id="GO:0016878">
    <property type="term" value="F:acid-thiol ligase activity"/>
    <property type="evidence" value="ECO:0007669"/>
    <property type="project" value="UniProtKB-ARBA"/>
</dbReference>
<accession>A0A6M4AVX6</accession>
<dbReference type="Gene3D" id="3.30.300.30">
    <property type="match status" value="1"/>
</dbReference>
<proteinExistence type="predicted"/>
<dbReference type="InterPro" id="IPR000873">
    <property type="entry name" value="AMP-dep_synth/lig_dom"/>
</dbReference>
<sequence>MTSASPRPAFDPSGPWSRHYEHPSEWDMRFPPLSLPDMFLSSALRFGPRPLLDFMGRRYSYTRVAEGVRRFAAGLQAMGVGKGDRVGLFLPNVPHYLAAYYGALLAGATVVNFSPLYTVDELNHQVEDSGARLLVTLSATALLPAAFKVLQGSSLERLIVGSVAGVLPPVKSLAYRLFKRAERVDIPDDPRITRFSSLIDNAGYVAAPLIDPEQDVALIQYTGGTTGTPKGARLTHQNLTANARQVNAIDPEQDREDRILGVLPFFHVFANTAVLNRTVLNGGQIVMLPRFDAAQALAAVRRTRVTAMPGVPTMYQALLDHPDMARTDWSSLRVCISGGAPMAAELKARFEAATGSKLVEGYGLTESAGVVSCNPYESGGRSGTIGQPIPATMVRLVDKEDPTRPAPDGEPGEIVVAGPQIMQGYWNRPEADADSFVRLESGDWLRTGDVGTIDSDGYIRIVDRLKDMIAVGGFKVYPSTIETLLYAHPAVKEALVIGVPDAYRGESPRAYVTLNAEAPGVSAADLTHWLNDQLGKHERVDAVVIRDSMPKTMIGKLDRKALRAEIASQDVGE</sequence>
<feature type="domain" description="AMP-binding enzyme C-terminal" evidence="2">
    <location>
        <begin position="481"/>
        <end position="556"/>
    </location>
</feature>
<dbReference type="InterPro" id="IPR045851">
    <property type="entry name" value="AMP-bd_C_sf"/>
</dbReference>
<dbReference type="InterPro" id="IPR020845">
    <property type="entry name" value="AMP-binding_CS"/>
</dbReference>
<dbReference type="InterPro" id="IPR050237">
    <property type="entry name" value="ATP-dep_AMP-bd_enzyme"/>
</dbReference>
<dbReference type="PROSITE" id="PS00455">
    <property type="entry name" value="AMP_BINDING"/>
    <property type="match status" value="1"/>
</dbReference>
<dbReference type="AlphaFoldDB" id="A0A6M4AVX6"/>